<name>A0A2J5I8E0_9EURO</name>
<sequence>MNNKPQGPDFHRRIYLLAQPKTISDLLVRMLILENQPHLHWNASGLSTFTRNLEPLIGLEHQPLEEWRADEKDQIRDIFQQSFSARDCFLRDGEAQGKIVFAKDHCNLMWNPAAGDPYFTVGPPGEVVQGGATVKNPTVLSDSYLGSWLPIFLITHPARVFPSFCRGLLDLQAQTNNCQEERKIGNYFRAQMTFSHTRRLYDWYVDYFRKKEDSARPIVVDSSDLINDPRVIFAITKELGLDQSKVQFSWDPKEEETTDVMKRVFLRTIKTSHGVQKDKAVVNQDLHDQEQKWKEEFAKELANLISSCVRAAMPDYEYLRGKRLCAF</sequence>
<dbReference type="Proteomes" id="UP000235023">
    <property type="component" value="Unassembled WGS sequence"/>
</dbReference>
<dbReference type="AlphaFoldDB" id="A0A2J5I8E0"/>
<proteinExistence type="predicted"/>
<reference evidence="2" key="1">
    <citation type="submission" date="2017-12" db="EMBL/GenBank/DDBJ databases">
        <authorList>
            <consortium name="DOE Joint Genome Institute"/>
            <person name="Mondo S.J."/>
            <person name="Kjaerbolling I."/>
            <person name="Vesth T.C."/>
            <person name="Frisvad J.C."/>
            <person name="Nybo J.L."/>
            <person name="Theobald S."/>
            <person name="Kuo A."/>
            <person name="Bowyer P."/>
            <person name="Matsuda Y."/>
            <person name="Lyhne E.K."/>
            <person name="Kogle M.E."/>
            <person name="Clum A."/>
            <person name="Lipzen A."/>
            <person name="Salamov A."/>
            <person name="Ngan C.Y."/>
            <person name="Daum C."/>
            <person name="Chiniquy J."/>
            <person name="Barry K."/>
            <person name="LaButti K."/>
            <person name="Haridas S."/>
            <person name="Simmons B.A."/>
            <person name="Magnuson J.K."/>
            <person name="Mortensen U.H."/>
            <person name="Larsen T.O."/>
            <person name="Grigoriev I.V."/>
            <person name="Baker S.E."/>
            <person name="Andersen M.R."/>
            <person name="Nordberg H.P."/>
            <person name="Cantor M.N."/>
            <person name="Hua S.X."/>
        </authorList>
    </citation>
    <scope>NUCLEOTIDE SEQUENCE [LARGE SCALE GENOMIC DNA]</scope>
    <source>
        <strain evidence="2">IBT 19404</strain>
    </source>
</reference>
<gene>
    <name evidence="1" type="ORF">BDW42DRAFT_190354</name>
</gene>
<accession>A0A2J5I8E0</accession>
<dbReference type="OrthoDB" id="3650366at2759"/>
<evidence type="ECO:0008006" key="3">
    <source>
        <dbReference type="Google" id="ProtNLM"/>
    </source>
</evidence>
<evidence type="ECO:0000313" key="1">
    <source>
        <dbReference type="EMBL" id="PLN86155.1"/>
    </source>
</evidence>
<evidence type="ECO:0000313" key="2">
    <source>
        <dbReference type="Proteomes" id="UP000235023"/>
    </source>
</evidence>
<keyword evidence="2" id="KW-1185">Reference proteome</keyword>
<dbReference type="Gene3D" id="3.40.50.300">
    <property type="entry name" value="P-loop containing nucleotide triphosphate hydrolases"/>
    <property type="match status" value="1"/>
</dbReference>
<dbReference type="PANTHER" id="PTHR48312">
    <property type="match status" value="1"/>
</dbReference>
<organism evidence="1 2">
    <name type="scientific">Aspergillus taichungensis</name>
    <dbReference type="NCBI Taxonomy" id="482145"/>
    <lineage>
        <taxon>Eukaryota</taxon>
        <taxon>Fungi</taxon>
        <taxon>Dikarya</taxon>
        <taxon>Ascomycota</taxon>
        <taxon>Pezizomycotina</taxon>
        <taxon>Eurotiomycetes</taxon>
        <taxon>Eurotiomycetidae</taxon>
        <taxon>Eurotiales</taxon>
        <taxon>Aspergillaceae</taxon>
        <taxon>Aspergillus</taxon>
        <taxon>Aspergillus subgen. Circumdati</taxon>
    </lineage>
</organism>
<protein>
    <recommendedName>
        <fullName evidence="3">P-loop containing nucleoside triphosphate hydrolase protein</fullName>
    </recommendedName>
</protein>
<dbReference type="EMBL" id="KZ559500">
    <property type="protein sequence ID" value="PLN86155.1"/>
    <property type="molecule type" value="Genomic_DNA"/>
</dbReference>
<dbReference type="SUPFAM" id="SSF52540">
    <property type="entry name" value="P-loop containing nucleoside triphosphate hydrolases"/>
    <property type="match status" value="1"/>
</dbReference>
<dbReference type="PANTHER" id="PTHR48312:SF1">
    <property type="entry name" value="SULFOTRANSFERASE"/>
    <property type="match status" value="1"/>
</dbReference>
<dbReference type="InterPro" id="IPR027417">
    <property type="entry name" value="P-loop_NTPase"/>
</dbReference>